<feature type="signal peptide" evidence="2">
    <location>
        <begin position="1"/>
        <end position="16"/>
    </location>
</feature>
<dbReference type="InterPro" id="IPR011583">
    <property type="entry name" value="Chitinase_II/V-like_cat"/>
</dbReference>
<organism evidence="4 5">
    <name type="scientific">Aplysia californica</name>
    <name type="common">California sea hare</name>
    <dbReference type="NCBI Taxonomy" id="6500"/>
    <lineage>
        <taxon>Eukaryota</taxon>
        <taxon>Metazoa</taxon>
        <taxon>Spiralia</taxon>
        <taxon>Lophotrochozoa</taxon>
        <taxon>Mollusca</taxon>
        <taxon>Gastropoda</taxon>
        <taxon>Heterobranchia</taxon>
        <taxon>Euthyneura</taxon>
        <taxon>Tectipleura</taxon>
        <taxon>Aplysiida</taxon>
        <taxon>Aplysioidea</taxon>
        <taxon>Aplysiidae</taxon>
        <taxon>Aplysia</taxon>
    </lineage>
</organism>
<accession>A0ABM0JKA4</accession>
<feature type="domain" description="GH18" evidence="3">
    <location>
        <begin position="227"/>
        <end position="682"/>
    </location>
</feature>
<feature type="compositionally biased region" description="Polar residues" evidence="1">
    <location>
        <begin position="462"/>
        <end position="482"/>
    </location>
</feature>
<dbReference type="PANTHER" id="PTHR11177">
    <property type="entry name" value="CHITINASE"/>
    <property type="match status" value="1"/>
</dbReference>
<evidence type="ECO:0000259" key="3">
    <source>
        <dbReference type="PROSITE" id="PS51910"/>
    </source>
</evidence>
<dbReference type="InterPro" id="IPR017853">
    <property type="entry name" value="GH"/>
</dbReference>
<dbReference type="GeneID" id="101863661"/>
<evidence type="ECO:0000256" key="1">
    <source>
        <dbReference type="SAM" id="MobiDB-lite"/>
    </source>
</evidence>
<keyword evidence="4" id="KW-1185">Reference proteome</keyword>
<dbReference type="Proteomes" id="UP000694888">
    <property type="component" value="Unplaced"/>
</dbReference>
<feature type="chain" id="PRO_5045469332" evidence="2">
    <location>
        <begin position="17"/>
        <end position="730"/>
    </location>
</feature>
<dbReference type="InterPro" id="IPR050314">
    <property type="entry name" value="Glycosyl_Hydrlase_18"/>
</dbReference>
<gene>
    <name evidence="5" type="primary">LOC101863661</name>
</gene>
<feature type="region of interest" description="Disordered" evidence="1">
    <location>
        <begin position="97"/>
        <end position="175"/>
    </location>
</feature>
<dbReference type="Pfam" id="PF00704">
    <property type="entry name" value="Glyco_hydro_18"/>
    <property type="match status" value="2"/>
</dbReference>
<feature type="compositionally biased region" description="Polar residues" evidence="1">
    <location>
        <begin position="119"/>
        <end position="128"/>
    </location>
</feature>
<feature type="compositionally biased region" description="Polar residues" evidence="1">
    <location>
        <begin position="161"/>
        <end position="170"/>
    </location>
</feature>
<dbReference type="PROSITE" id="PS51910">
    <property type="entry name" value="GH18_2"/>
    <property type="match status" value="1"/>
</dbReference>
<dbReference type="PANTHER" id="PTHR11177:SF317">
    <property type="entry name" value="CHITINASE 12-RELATED"/>
    <property type="match status" value="1"/>
</dbReference>
<dbReference type="SUPFAM" id="SSF54556">
    <property type="entry name" value="Chitinase insertion domain"/>
    <property type="match status" value="1"/>
</dbReference>
<dbReference type="InterPro" id="IPR001223">
    <property type="entry name" value="Glyco_hydro18_cat"/>
</dbReference>
<dbReference type="InterPro" id="IPR029070">
    <property type="entry name" value="Chitinase_insertion_sf"/>
</dbReference>
<reference evidence="5" key="1">
    <citation type="submission" date="2025-08" db="UniProtKB">
        <authorList>
            <consortium name="RefSeq"/>
        </authorList>
    </citation>
    <scope>IDENTIFICATION</scope>
</reference>
<evidence type="ECO:0000313" key="5">
    <source>
        <dbReference type="RefSeq" id="XP_005095697.2"/>
    </source>
</evidence>
<evidence type="ECO:0000313" key="4">
    <source>
        <dbReference type="Proteomes" id="UP000694888"/>
    </source>
</evidence>
<dbReference type="SMART" id="SM00636">
    <property type="entry name" value="Glyco_18"/>
    <property type="match status" value="1"/>
</dbReference>
<dbReference type="Gene3D" id="3.20.20.80">
    <property type="entry name" value="Glycosidases"/>
    <property type="match status" value="1"/>
</dbReference>
<evidence type="ECO:0000256" key="2">
    <source>
        <dbReference type="SAM" id="SignalP"/>
    </source>
</evidence>
<keyword evidence="2" id="KW-0732">Signal</keyword>
<dbReference type="Gene3D" id="3.10.50.10">
    <property type="match status" value="1"/>
</dbReference>
<feature type="region of interest" description="Disordered" evidence="1">
    <location>
        <begin position="462"/>
        <end position="486"/>
    </location>
</feature>
<dbReference type="SUPFAM" id="SSF51445">
    <property type="entry name" value="(Trans)glycosidases"/>
    <property type="match status" value="1"/>
</dbReference>
<protein>
    <submittedName>
        <fullName evidence="5">Uncharacterized protein LOC101863661</fullName>
    </submittedName>
</protein>
<name>A0ABM0JKA4_APLCA</name>
<dbReference type="RefSeq" id="XP_005095697.2">
    <property type="nucleotide sequence ID" value="XM_005095640.3"/>
</dbReference>
<sequence>MLIPLITLGVMATAATHKNTSDSHDQWSTEKQMGHDVNEEKFPNIFQIPAKEPLTSPRNPRRRANYAGPFVQNIWNALIPKRNKNVIELRSGSTRWFQEHTHSPSQNTLDGQAYERSASRASSLSGDLSENGPIEAGTDNGDLNLAQLKQGNRLYRDRRNVTSQASSSPTPDIDVVNETRSQNISTGITPLKATEENRYSNRNEQPNKYMSAQKKERMDWFFKPHLHRVICVYDIDDVMSNGRGFSFDDFRSDMCSDLNYQQATLSELASFFDGSKHKDPTPSFIAINNAKVKRPDLRTFLTIGESDKWPSFTDVVTNEVMLHDFSIFCAEYLRFWGFDGLIVNWLKPKTRYQHSSLLDSLSTAFSRTGTSRLKRLLLSAYISGAREDEHLYEPQALEVFLDQVNIMMPQPFDKPNDVTKLNPRLFRAGGVFPTASQKCVMVKVYSEDGTCEGVVWNNTQSGLEAGSSKESNQSASTNSSGGRSTGEMIECCLSENKTSGQQVTPTSTPLPPDYLTLSDRLGDGSRIHQRSVGGRVSQQTSVKESLRLWTWRGLDKDKANVVISLSGFMFQLSDPHSHGIGAPVDPQAEKATLSFDEVCVAIDRGGTVVRDSSEGTPYWYNSSHWMTYEDPQSLAQKLEYLIKWNVGGIMLTSQSQDDISGQECDVGPFPLSSLVYRVAAFHLDNWLGFGEQNWRGHCEKVYARGNVARSSLVVVGLSVVMVVVVGGEWN</sequence>
<proteinExistence type="predicted"/>